<organism evidence="4 6">
    <name type="scientific">Didymodactylos carnosus</name>
    <dbReference type="NCBI Taxonomy" id="1234261"/>
    <lineage>
        <taxon>Eukaryota</taxon>
        <taxon>Metazoa</taxon>
        <taxon>Spiralia</taxon>
        <taxon>Gnathifera</taxon>
        <taxon>Rotifera</taxon>
        <taxon>Eurotatoria</taxon>
        <taxon>Bdelloidea</taxon>
        <taxon>Philodinida</taxon>
        <taxon>Philodinidae</taxon>
        <taxon>Didymodactylos</taxon>
    </lineage>
</organism>
<evidence type="ECO:0000313" key="4">
    <source>
        <dbReference type="EMBL" id="CAF1138434.1"/>
    </source>
</evidence>
<reference evidence="4" key="1">
    <citation type="submission" date="2021-02" db="EMBL/GenBank/DDBJ databases">
        <authorList>
            <person name="Nowell W R."/>
        </authorList>
    </citation>
    <scope>NUCLEOTIDE SEQUENCE</scope>
</reference>
<dbReference type="InterPro" id="IPR001258">
    <property type="entry name" value="NHL_repeat"/>
</dbReference>
<proteinExistence type="predicted"/>
<dbReference type="Gene3D" id="2.120.10.30">
    <property type="entry name" value="TolB, C-terminal domain"/>
    <property type="match status" value="1"/>
</dbReference>
<comment type="caution">
    <text evidence="4">The sequence shown here is derived from an EMBL/GenBank/DDBJ whole genome shotgun (WGS) entry which is preliminary data.</text>
</comment>
<gene>
    <name evidence="4" type="ORF">GPM918_LOCUS20558</name>
    <name evidence="5" type="ORF">SRO942_LOCUS20555</name>
</gene>
<evidence type="ECO:0000313" key="6">
    <source>
        <dbReference type="Proteomes" id="UP000663829"/>
    </source>
</evidence>
<keyword evidence="6" id="KW-1185">Reference proteome</keyword>
<dbReference type="PANTHER" id="PTHR46388">
    <property type="entry name" value="NHL REPEAT-CONTAINING PROTEIN 2"/>
    <property type="match status" value="1"/>
</dbReference>
<keyword evidence="1" id="KW-0677">Repeat</keyword>
<dbReference type="Proteomes" id="UP000663829">
    <property type="component" value="Unassembled WGS sequence"/>
</dbReference>
<dbReference type="AlphaFoldDB" id="A0A814RSV0"/>
<evidence type="ECO:0000259" key="3">
    <source>
        <dbReference type="Pfam" id="PF08450"/>
    </source>
</evidence>
<evidence type="ECO:0000256" key="1">
    <source>
        <dbReference type="ARBA" id="ARBA00022737"/>
    </source>
</evidence>
<dbReference type="Proteomes" id="UP000681722">
    <property type="component" value="Unassembled WGS sequence"/>
</dbReference>
<evidence type="ECO:0000256" key="2">
    <source>
        <dbReference type="PROSITE-ProRule" id="PRU00504"/>
    </source>
</evidence>
<dbReference type="PROSITE" id="PS51125">
    <property type="entry name" value="NHL"/>
    <property type="match status" value="1"/>
</dbReference>
<evidence type="ECO:0000313" key="5">
    <source>
        <dbReference type="EMBL" id="CAF3902185.1"/>
    </source>
</evidence>
<dbReference type="Pfam" id="PF08450">
    <property type="entry name" value="SGL"/>
    <property type="match status" value="1"/>
</dbReference>
<dbReference type="PANTHER" id="PTHR46388:SF2">
    <property type="entry name" value="NHL REPEAT-CONTAINING PROTEIN 2"/>
    <property type="match status" value="1"/>
</dbReference>
<protein>
    <recommendedName>
        <fullName evidence="3">SMP-30/Gluconolactonase/LRE-like region domain-containing protein</fullName>
    </recommendedName>
</protein>
<dbReference type="CDD" id="cd05819">
    <property type="entry name" value="NHL"/>
    <property type="match status" value="1"/>
</dbReference>
<dbReference type="EMBL" id="CAJOBC010006530">
    <property type="protein sequence ID" value="CAF3902185.1"/>
    <property type="molecule type" value="Genomic_DNA"/>
</dbReference>
<dbReference type="InterPro" id="IPR013658">
    <property type="entry name" value="SGL"/>
</dbReference>
<accession>A0A814RSV0</accession>
<dbReference type="EMBL" id="CAJNOQ010006530">
    <property type="protein sequence ID" value="CAF1138434.1"/>
    <property type="molecule type" value="Genomic_DNA"/>
</dbReference>
<dbReference type="SUPFAM" id="SSF101898">
    <property type="entry name" value="NHL repeat"/>
    <property type="match status" value="1"/>
</dbReference>
<sequence length="314" mass="34012">MPTTESPSVITNFPNISSCATWSERGVIISGNVTIFMTDGSIDLSLLNSPQGIFVDLNENDSLYVADRGNKRILKFKQGSIKGEVVVAESDNSVFDPTNVYVDNEKNVYIGDEASGNIVKLVSNTNGSARVAGGSHKGDGLNQLDGVGIFIMDQNKNLYIADSHNHRIVKWEPNAQSGILIAGVSGENGDDSHHLHNPQGIFVDSLNDALYVADSGNHRIQKYHPVGSNMTAETVAGNGTHGNSLFQLNKPVAVIVDGNENIYVAEMDNHRIVKWMAQNYTAGGTCIAGCSKWGGSDLQFNRIQKFEIIRNKCD</sequence>
<name>A0A814RSV0_9BILA</name>
<feature type="repeat" description="NHL" evidence="2">
    <location>
        <begin position="182"/>
        <end position="226"/>
    </location>
</feature>
<dbReference type="OrthoDB" id="342730at2759"/>
<feature type="domain" description="SMP-30/Gluconolactonase/LRE-like region" evidence="3">
    <location>
        <begin position="48"/>
        <end position="231"/>
    </location>
</feature>
<dbReference type="InterPro" id="IPR011042">
    <property type="entry name" value="6-blade_b-propeller_TolB-like"/>
</dbReference>